<feature type="region of interest" description="Disordered" evidence="1">
    <location>
        <begin position="167"/>
        <end position="190"/>
    </location>
</feature>
<accession>A0A1Q9CPW6</accession>
<dbReference type="AlphaFoldDB" id="A0A1Q9CPW6"/>
<name>A0A1Q9CPW6_SYMMI</name>
<evidence type="ECO:0000313" key="2">
    <source>
        <dbReference type="EMBL" id="OLP84935.1"/>
    </source>
</evidence>
<sequence>MTIPRNPTFRAYSVIYTDAYFKLQGVVYCPGDENLPQWDSNKTRDIENGWAALCFHQGDVHKGAYFQGRLPSMLLRQFSADQAFIYLLEAWAATLAPMIFEPWLGTFYVQCCDNEASRHALIKGVGKHQPLNCFTAAHWPSGVPLRWEDATTTDGNRSVPQELHLRLDRDRDRDESEETCSNAQNPGHDV</sequence>
<organism evidence="2 3">
    <name type="scientific">Symbiodinium microadriaticum</name>
    <name type="common">Dinoflagellate</name>
    <name type="synonym">Zooxanthella microadriatica</name>
    <dbReference type="NCBI Taxonomy" id="2951"/>
    <lineage>
        <taxon>Eukaryota</taxon>
        <taxon>Sar</taxon>
        <taxon>Alveolata</taxon>
        <taxon>Dinophyceae</taxon>
        <taxon>Suessiales</taxon>
        <taxon>Symbiodiniaceae</taxon>
        <taxon>Symbiodinium</taxon>
    </lineage>
</organism>
<evidence type="ECO:0000313" key="3">
    <source>
        <dbReference type="Proteomes" id="UP000186817"/>
    </source>
</evidence>
<keyword evidence="3" id="KW-1185">Reference proteome</keyword>
<protein>
    <submittedName>
        <fullName evidence="2">Uncharacterized protein</fullName>
    </submittedName>
</protein>
<gene>
    <name evidence="2" type="ORF">AK812_SmicGene34138</name>
</gene>
<dbReference type="OrthoDB" id="487389at2759"/>
<reference evidence="2 3" key="1">
    <citation type="submission" date="2016-02" db="EMBL/GenBank/DDBJ databases">
        <title>Genome analysis of coral dinoflagellate symbionts highlights evolutionary adaptations to a symbiotic lifestyle.</title>
        <authorList>
            <person name="Aranda M."/>
            <person name="Li Y."/>
            <person name="Liew Y.J."/>
            <person name="Baumgarten S."/>
            <person name="Simakov O."/>
            <person name="Wilson M."/>
            <person name="Piel J."/>
            <person name="Ashoor H."/>
            <person name="Bougouffa S."/>
            <person name="Bajic V.B."/>
            <person name="Ryu T."/>
            <person name="Ravasi T."/>
            <person name="Bayer T."/>
            <person name="Micklem G."/>
            <person name="Kim H."/>
            <person name="Bhak J."/>
            <person name="Lajeunesse T.C."/>
            <person name="Voolstra C.R."/>
        </authorList>
    </citation>
    <scope>NUCLEOTIDE SEQUENCE [LARGE SCALE GENOMIC DNA]</scope>
    <source>
        <strain evidence="2 3">CCMP2467</strain>
    </source>
</reference>
<comment type="caution">
    <text evidence="2">The sequence shown here is derived from an EMBL/GenBank/DDBJ whole genome shotgun (WGS) entry which is preliminary data.</text>
</comment>
<dbReference type="EMBL" id="LSRX01001005">
    <property type="protein sequence ID" value="OLP84935.1"/>
    <property type="molecule type" value="Genomic_DNA"/>
</dbReference>
<evidence type="ECO:0000256" key="1">
    <source>
        <dbReference type="SAM" id="MobiDB-lite"/>
    </source>
</evidence>
<feature type="compositionally biased region" description="Polar residues" evidence="1">
    <location>
        <begin position="179"/>
        <end position="190"/>
    </location>
</feature>
<dbReference type="Proteomes" id="UP000186817">
    <property type="component" value="Unassembled WGS sequence"/>
</dbReference>
<proteinExistence type="predicted"/>